<comment type="caution">
    <text evidence="3">The sequence shown here is derived from an EMBL/GenBank/DDBJ whole genome shotgun (WGS) entry which is preliminary data.</text>
</comment>
<dbReference type="EMBL" id="NBNE01002402">
    <property type="protein sequence ID" value="OWZ10579.1"/>
    <property type="molecule type" value="Genomic_DNA"/>
</dbReference>
<evidence type="ECO:0000256" key="2">
    <source>
        <dbReference type="SAM" id="SignalP"/>
    </source>
</evidence>
<dbReference type="PANTHER" id="PTHR43039">
    <property type="entry name" value="ESTERASE-RELATED"/>
    <property type="match status" value="1"/>
</dbReference>
<gene>
    <name evidence="3" type="ORF">PHMEG_00016554</name>
</gene>
<evidence type="ECO:0008006" key="5">
    <source>
        <dbReference type="Google" id="ProtNLM"/>
    </source>
</evidence>
<keyword evidence="2" id="KW-0732">Signal</keyword>
<dbReference type="SUPFAM" id="SSF53474">
    <property type="entry name" value="alpha/beta-Hydrolases"/>
    <property type="match status" value="1"/>
</dbReference>
<proteinExistence type="inferred from homology"/>
<organism evidence="3 4">
    <name type="scientific">Phytophthora megakarya</name>
    <dbReference type="NCBI Taxonomy" id="4795"/>
    <lineage>
        <taxon>Eukaryota</taxon>
        <taxon>Sar</taxon>
        <taxon>Stramenopiles</taxon>
        <taxon>Oomycota</taxon>
        <taxon>Peronosporomycetes</taxon>
        <taxon>Peronosporales</taxon>
        <taxon>Peronosporaceae</taxon>
        <taxon>Phytophthora</taxon>
    </lineage>
</organism>
<comment type="similarity">
    <text evidence="1">Belongs to the AB hydrolase superfamily.</text>
</comment>
<dbReference type="AlphaFoldDB" id="A0A225W036"/>
<keyword evidence="4" id="KW-1185">Reference proteome</keyword>
<dbReference type="OrthoDB" id="119702at2759"/>
<protein>
    <recommendedName>
        <fullName evidence="5">Serine protease</fullName>
    </recommendedName>
</protein>
<dbReference type="Proteomes" id="UP000198211">
    <property type="component" value="Unassembled WGS sequence"/>
</dbReference>
<dbReference type="InterPro" id="IPR029058">
    <property type="entry name" value="AB_hydrolase_fold"/>
</dbReference>
<feature type="signal peptide" evidence="2">
    <location>
        <begin position="1"/>
        <end position="22"/>
    </location>
</feature>
<evidence type="ECO:0000256" key="1">
    <source>
        <dbReference type="ARBA" id="ARBA00008645"/>
    </source>
</evidence>
<dbReference type="Gene3D" id="3.40.50.1820">
    <property type="entry name" value="alpha/beta hydrolase"/>
    <property type="match status" value="1"/>
</dbReference>
<sequence length="409" mass="44301">MKLYTIITLIGAIFAVVGASQAKTPRLNGWYPCADYTFSSGESSNSLDAECATYKAPLCYPGICKTPQFADPTVNIFVKRMLATEGDATTATNLWLLQGGPGDVEASMVALHTELKGGTNIYTMDHRGTGRSTFLDCMAAQATTTGSPNGIAIKASEVPACAQALENEYGDLSSFSITSAATDVVTFISKFTNGISTVVYGASYGTVLVERIMHLNPPEVTGYVLDGVATVSGASADKFFYTSEYDANVGEVGEYFLNLCMKVSNCSAHFKKPDTLSKTLQKVLRAFDKHPNGTCAASISTFSSGLPNATPSTNLRSMLSQMLMDEGLRKFIPPVVYRLNRCDKNDVDVITQFITSLVKTFSASSQDQTFYSFLLNNLIAFSEMWETPQPPMSVMESRFNNYGMSYGTY</sequence>
<dbReference type="STRING" id="4795.A0A225W036"/>
<name>A0A225W036_9STRA</name>
<evidence type="ECO:0000313" key="3">
    <source>
        <dbReference type="EMBL" id="OWZ10579.1"/>
    </source>
</evidence>
<reference evidence="4" key="1">
    <citation type="submission" date="2017-03" db="EMBL/GenBank/DDBJ databases">
        <title>Phytopthora megakarya and P. palmivora, two closely related causual agents of cacao black pod achieved similar genome size and gene model numbers by different mechanisms.</title>
        <authorList>
            <person name="Ali S."/>
            <person name="Shao J."/>
            <person name="Larry D.J."/>
            <person name="Kronmiller B."/>
            <person name="Shen D."/>
            <person name="Strem M.D."/>
            <person name="Melnick R.L."/>
            <person name="Guiltinan M.J."/>
            <person name="Tyler B.M."/>
            <person name="Meinhardt L.W."/>
            <person name="Bailey B.A."/>
        </authorList>
    </citation>
    <scope>NUCLEOTIDE SEQUENCE [LARGE SCALE GENOMIC DNA]</scope>
    <source>
        <strain evidence="4">zdho120</strain>
    </source>
</reference>
<evidence type="ECO:0000313" key="4">
    <source>
        <dbReference type="Proteomes" id="UP000198211"/>
    </source>
</evidence>
<feature type="chain" id="PRO_5013302335" description="Serine protease" evidence="2">
    <location>
        <begin position="23"/>
        <end position="409"/>
    </location>
</feature>
<accession>A0A225W036</accession>